<name>F2TU05_AJEDA</name>
<dbReference type="HOGENOM" id="CLU_044088_0_0_1"/>
<evidence type="ECO:0000313" key="1">
    <source>
        <dbReference type="EMBL" id="EGE86718.2"/>
    </source>
</evidence>
<dbReference type="AlphaFoldDB" id="F2TU05"/>
<proteinExistence type="predicted"/>
<sequence length="51" mass="5627">ASVSEIILIEDNNAAETTLFHSQASSVTFSLFSVRKVVHTLNHKHSALNDF</sequence>
<feature type="non-terminal residue" evidence="1">
    <location>
        <position position="1"/>
    </location>
</feature>
<protein>
    <submittedName>
        <fullName evidence="1">Uncharacterized protein</fullName>
    </submittedName>
</protein>
<accession>F2TU05</accession>
<gene>
    <name evidence="1" type="ORF">BDDG_09668</name>
</gene>
<dbReference type="Proteomes" id="UP000007802">
    <property type="component" value="Unassembled WGS sequence"/>
</dbReference>
<feature type="non-terminal residue" evidence="1">
    <location>
        <position position="51"/>
    </location>
</feature>
<reference evidence="1" key="1">
    <citation type="submission" date="2010-03" db="EMBL/GenBank/DDBJ databases">
        <title>Annotation of Blastomyces dermatitidis strain ATCC 18188.</title>
        <authorList>
            <consortium name="The Broad Institute Genome Sequencing Platform"/>
            <consortium name="Broad Institute Genome Sequencing Center for Infectious Disease."/>
            <person name="Cuomo C."/>
            <person name="Klein B."/>
            <person name="Sullivan T."/>
            <person name="Heitman J."/>
            <person name="Young S."/>
            <person name="Zeng Q."/>
            <person name="Gargeya S."/>
            <person name="Alvarado L."/>
            <person name="Berlin A.M."/>
            <person name="Chapman S.B."/>
            <person name="Chen Z."/>
            <person name="Freedman E."/>
            <person name="Gellesch M."/>
            <person name="Goldberg J."/>
            <person name="Griggs A."/>
            <person name="Gujja S."/>
            <person name="Heilman E."/>
            <person name="Heiman D."/>
            <person name="Howarth C."/>
            <person name="Mehta T."/>
            <person name="Neiman D."/>
            <person name="Pearson M."/>
            <person name="Roberts A."/>
            <person name="Saif S."/>
            <person name="Shea T."/>
            <person name="Shenoy N."/>
            <person name="Sisk P."/>
            <person name="Stolte C."/>
            <person name="Sykes S."/>
            <person name="White J."/>
            <person name="Yandava C."/>
            <person name="Haas B."/>
            <person name="Nusbaum C."/>
            <person name="Birren B."/>
        </authorList>
    </citation>
    <scope>NUCLEOTIDE SEQUENCE [LARGE SCALE GENOMIC DNA]</scope>
    <source>
        <strain evidence="1">ATCC 18188</strain>
    </source>
</reference>
<dbReference type="EMBL" id="GG749675">
    <property type="protein sequence ID" value="EGE86718.2"/>
    <property type="molecule type" value="Genomic_DNA"/>
</dbReference>
<organism evidence="1">
    <name type="scientific">Ajellomyces dermatitidis (strain ATCC 18188 / CBS 674.68)</name>
    <name type="common">Blastomyces dermatitidis</name>
    <dbReference type="NCBI Taxonomy" id="653446"/>
    <lineage>
        <taxon>Eukaryota</taxon>
        <taxon>Fungi</taxon>
        <taxon>Dikarya</taxon>
        <taxon>Ascomycota</taxon>
        <taxon>Pezizomycotina</taxon>
        <taxon>Eurotiomycetes</taxon>
        <taxon>Eurotiomycetidae</taxon>
        <taxon>Onygenales</taxon>
        <taxon>Ajellomycetaceae</taxon>
        <taxon>Blastomyces</taxon>
    </lineage>
</organism>